<keyword evidence="1" id="KW-0812">Transmembrane</keyword>
<gene>
    <name evidence="2" type="ORF">L211DRAFT_72946</name>
</gene>
<reference evidence="2 3" key="1">
    <citation type="journal article" date="2018" name="Nat. Ecol. Evol.">
        <title>Pezizomycetes genomes reveal the molecular basis of ectomycorrhizal truffle lifestyle.</title>
        <authorList>
            <person name="Murat C."/>
            <person name="Payen T."/>
            <person name="Noel B."/>
            <person name="Kuo A."/>
            <person name="Morin E."/>
            <person name="Chen J."/>
            <person name="Kohler A."/>
            <person name="Krizsan K."/>
            <person name="Balestrini R."/>
            <person name="Da Silva C."/>
            <person name="Montanini B."/>
            <person name="Hainaut M."/>
            <person name="Levati E."/>
            <person name="Barry K.W."/>
            <person name="Belfiori B."/>
            <person name="Cichocki N."/>
            <person name="Clum A."/>
            <person name="Dockter R.B."/>
            <person name="Fauchery L."/>
            <person name="Guy J."/>
            <person name="Iotti M."/>
            <person name="Le Tacon F."/>
            <person name="Lindquist E.A."/>
            <person name="Lipzen A."/>
            <person name="Malagnac F."/>
            <person name="Mello A."/>
            <person name="Molinier V."/>
            <person name="Miyauchi S."/>
            <person name="Poulain J."/>
            <person name="Riccioni C."/>
            <person name="Rubini A."/>
            <person name="Sitrit Y."/>
            <person name="Splivallo R."/>
            <person name="Traeger S."/>
            <person name="Wang M."/>
            <person name="Zifcakova L."/>
            <person name="Wipf D."/>
            <person name="Zambonelli A."/>
            <person name="Paolocci F."/>
            <person name="Nowrousian M."/>
            <person name="Ottonello S."/>
            <person name="Baldrian P."/>
            <person name="Spatafora J.W."/>
            <person name="Henrissat B."/>
            <person name="Nagy L.G."/>
            <person name="Aury J.M."/>
            <person name="Wincker P."/>
            <person name="Grigoriev I.V."/>
            <person name="Bonfante P."/>
            <person name="Martin F.M."/>
        </authorList>
    </citation>
    <scope>NUCLEOTIDE SEQUENCE [LARGE SCALE GENOMIC DNA]</scope>
    <source>
        <strain evidence="2 3">ATCC MYA-4762</strain>
    </source>
</reference>
<dbReference type="Proteomes" id="UP000267821">
    <property type="component" value="Unassembled WGS sequence"/>
</dbReference>
<keyword evidence="3" id="KW-1185">Reference proteome</keyword>
<evidence type="ECO:0000256" key="1">
    <source>
        <dbReference type="SAM" id="Phobius"/>
    </source>
</evidence>
<feature type="transmembrane region" description="Helical" evidence="1">
    <location>
        <begin position="71"/>
        <end position="95"/>
    </location>
</feature>
<evidence type="ECO:0000313" key="2">
    <source>
        <dbReference type="EMBL" id="RPB26044.1"/>
    </source>
</evidence>
<dbReference type="EMBL" id="ML121536">
    <property type="protein sequence ID" value="RPB26044.1"/>
    <property type="molecule type" value="Genomic_DNA"/>
</dbReference>
<accession>A0A3N4LSZ5</accession>
<dbReference type="AlphaFoldDB" id="A0A3N4LSZ5"/>
<sequence>MVWMWILIDSGRLDWIGSRAFRVCSTAAPLGRDNSMGKAYRRYLGTGRISFLVTNIIYTILHFLAYSFHFLVSIFALVFGIVCSWTRVYITWFAFPYHTYIWSWVFTQVCGVASLAIGLWLKGIERLEEAVGDIFLIQ</sequence>
<keyword evidence="1" id="KW-0472">Membrane</keyword>
<feature type="transmembrane region" description="Helical" evidence="1">
    <location>
        <begin position="101"/>
        <end position="121"/>
    </location>
</feature>
<protein>
    <submittedName>
        <fullName evidence="2">Uncharacterized protein</fullName>
    </submittedName>
</protein>
<proteinExistence type="predicted"/>
<keyword evidence="1" id="KW-1133">Transmembrane helix</keyword>
<feature type="transmembrane region" description="Helical" evidence="1">
    <location>
        <begin position="43"/>
        <end position="64"/>
    </location>
</feature>
<name>A0A3N4LSZ5_9PEZI</name>
<dbReference type="InParanoid" id="A0A3N4LSZ5"/>
<evidence type="ECO:0000313" key="3">
    <source>
        <dbReference type="Proteomes" id="UP000267821"/>
    </source>
</evidence>
<organism evidence="2 3">
    <name type="scientific">Terfezia boudieri ATCC MYA-4762</name>
    <dbReference type="NCBI Taxonomy" id="1051890"/>
    <lineage>
        <taxon>Eukaryota</taxon>
        <taxon>Fungi</taxon>
        <taxon>Dikarya</taxon>
        <taxon>Ascomycota</taxon>
        <taxon>Pezizomycotina</taxon>
        <taxon>Pezizomycetes</taxon>
        <taxon>Pezizales</taxon>
        <taxon>Pezizaceae</taxon>
        <taxon>Terfezia</taxon>
    </lineage>
</organism>